<evidence type="ECO:0000256" key="1">
    <source>
        <dbReference type="ARBA" id="ARBA00004496"/>
    </source>
</evidence>
<feature type="region of interest" description="Disordered" evidence="3">
    <location>
        <begin position="1"/>
        <end position="24"/>
    </location>
</feature>
<feature type="compositionally biased region" description="Polar residues" evidence="3">
    <location>
        <begin position="1008"/>
        <end position="1020"/>
    </location>
</feature>
<evidence type="ECO:0000313" key="4">
    <source>
        <dbReference type="EMBL" id="KAK3781687.1"/>
    </source>
</evidence>
<feature type="compositionally biased region" description="Low complexity" evidence="3">
    <location>
        <begin position="659"/>
        <end position="679"/>
    </location>
</feature>
<feature type="region of interest" description="Disordered" evidence="3">
    <location>
        <begin position="260"/>
        <end position="409"/>
    </location>
</feature>
<feature type="compositionally biased region" description="Low complexity" evidence="3">
    <location>
        <begin position="522"/>
        <end position="531"/>
    </location>
</feature>
<feature type="compositionally biased region" description="Polar residues" evidence="3">
    <location>
        <begin position="397"/>
        <end position="407"/>
    </location>
</feature>
<feature type="compositionally biased region" description="Low complexity" evidence="3">
    <location>
        <begin position="1054"/>
        <end position="1072"/>
    </location>
</feature>
<feature type="compositionally biased region" description="Low complexity" evidence="3">
    <location>
        <begin position="748"/>
        <end position="765"/>
    </location>
</feature>
<feature type="region of interest" description="Disordered" evidence="3">
    <location>
        <begin position="522"/>
        <end position="541"/>
    </location>
</feature>
<organism evidence="4 5">
    <name type="scientific">Elysia crispata</name>
    <name type="common">lettuce slug</name>
    <dbReference type="NCBI Taxonomy" id="231223"/>
    <lineage>
        <taxon>Eukaryota</taxon>
        <taxon>Metazoa</taxon>
        <taxon>Spiralia</taxon>
        <taxon>Lophotrochozoa</taxon>
        <taxon>Mollusca</taxon>
        <taxon>Gastropoda</taxon>
        <taxon>Heterobranchia</taxon>
        <taxon>Euthyneura</taxon>
        <taxon>Panpulmonata</taxon>
        <taxon>Sacoglossa</taxon>
        <taxon>Placobranchoidea</taxon>
        <taxon>Plakobranchidae</taxon>
        <taxon>Elysia</taxon>
    </lineage>
</organism>
<dbReference type="GO" id="GO:0017148">
    <property type="term" value="P:negative regulation of translation"/>
    <property type="evidence" value="ECO:0007669"/>
    <property type="project" value="TreeGrafter"/>
</dbReference>
<comment type="subcellular location">
    <subcellularLocation>
        <location evidence="1">Cytoplasm</location>
    </subcellularLocation>
</comment>
<evidence type="ECO:0000256" key="2">
    <source>
        <dbReference type="ARBA" id="ARBA00022490"/>
    </source>
</evidence>
<dbReference type="GO" id="GO:0005634">
    <property type="term" value="C:nucleus"/>
    <property type="evidence" value="ECO:0007669"/>
    <property type="project" value="TreeGrafter"/>
</dbReference>
<feature type="region of interest" description="Disordered" evidence="3">
    <location>
        <begin position="995"/>
        <end position="1096"/>
    </location>
</feature>
<feature type="region of interest" description="Disordered" evidence="3">
    <location>
        <begin position="897"/>
        <end position="939"/>
    </location>
</feature>
<dbReference type="PANTHER" id="PTHR12269:SF1">
    <property type="entry name" value="EUKARYOTIC TRANSLATION INITIATION FACTOR 4E TRANSPORTER"/>
    <property type="match status" value="1"/>
</dbReference>
<keyword evidence="2" id="KW-0963">Cytoplasm</keyword>
<feature type="compositionally biased region" description="Basic and acidic residues" evidence="3">
    <location>
        <begin position="316"/>
        <end position="326"/>
    </location>
</feature>
<feature type="compositionally biased region" description="Basic and acidic residues" evidence="3">
    <location>
        <begin position="1025"/>
        <end position="1044"/>
    </location>
</feature>
<dbReference type="Pfam" id="PF10477">
    <property type="entry name" value="EIF4E-T"/>
    <property type="match status" value="1"/>
</dbReference>
<feature type="region of interest" description="Disordered" evidence="3">
    <location>
        <begin position="622"/>
        <end position="643"/>
    </location>
</feature>
<proteinExistence type="predicted"/>
<feature type="region of interest" description="Disordered" evidence="3">
    <location>
        <begin position="123"/>
        <end position="191"/>
    </location>
</feature>
<dbReference type="EMBL" id="JAWDGP010002612">
    <property type="protein sequence ID" value="KAK3781687.1"/>
    <property type="molecule type" value="Genomic_DNA"/>
</dbReference>
<accession>A0AAE1A653</accession>
<feature type="compositionally biased region" description="Low complexity" evidence="3">
    <location>
        <begin position="627"/>
        <end position="641"/>
    </location>
</feature>
<feature type="region of interest" description="Disordered" evidence="3">
    <location>
        <begin position="656"/>
        <end position="692"/>
    </location>
</feature>
<feature type="compositionally biased region" description="Basic and acidic residues" evidence="3">
    <location>
        <begin position="143"/>
        <end position="164"/>
    </location>
</feature>
<gene>
    <name evidence="4" type="ORF">RRG08_043596</name>
</gene>
<feature type="region of interest" description="Disordered" evidence="3">
    <location>
        <begin position="1251"/>
        <end position="1302"/>
    </location>
</feature>
<feature type="compositionally biased region" description="Basic and acidic residues" evidence="3">
    <location>
        <begin position="173"/>
        <end position="191"/>
    </location>
</feature>
<dbReference type="Proteomes" id="UP001283361">
    <property type="component" value="Unassembled WGS sequence"/>
</dbReference>
<evidence type="ECO:0008006" key="6">
    <source>
        <dbReference type="Google" id="ProtNLM"/>
    </source>
</evidence>
<feature type="compositionally biased region" description="Gly residues" evidence="3">
    <location>
        <begin position="680"/>
        <end position="692"/>
    </location>
</feature>
<dbReference type="GO" id="GO:0003729">
    <property type="term" value="F:mRNA binding"/>
    <property type="evidence" value="ECO:0007669"/>
    <property type="project" value="TreeGrafter"/>
</dbReference>
<name>A0AAE1A653_9GAST</name>
<feature type="compositionally biased region" description="Basic and acidic residues" evidence="3">
    <location>
        <begin position="260"/>
        <end position="288"/>
    </location>
</feature>
<evidence type="ECO:0000313" key="5">
    <source>
        <dbReference type="Proteomes" id="UP001283361"/>
    </source>
</evidence>
<keyword evidence="5" id="KW-1185">Reference proteome</keyword>
<dbReference type="InterPro" id="IPR018862">
    <property type="entry name" value="eIF4E-T"/>
</dbReference>
<feature type="region of interest" description="Disordered" evidence="3">
    <location>
        <begin position="552"/>
        <end position="577"/>
    </location>
</feature>
<comment type="caution">
    <text evidence="4">The sequence shown here is derived from an EMBL/GenBank/DDBJ whole genome shotgun (WGS) entry which is preliminary data.</text>
</comment>
<dbReference type="PANTHER" id="PTHR12269">
    <property type="entry name" value="EUKARYOTIC TRANSLATION INITIATION FACTOR 4E TRANSPORTER"/>
    <property type="match status" value="1"/>
</dbReference>
<feature type="region of interest" description="Disordered" evidence="3">
    <location>
        <begin position="1412"/>
        <end position="1435"/>
    </location>
</feature>
<feature type="region of interest" description="Disordered" evidence="3">
    <location>
        <begin position="1466"/>
        <end position="1486"/>
    </location>
</feature>
<protein>
    <recommendedName>
        <fullName evidence="6">Eukaryotic translation initiation factor 4E transporter</fullName>
    </recommendedName>
</protein>
<dbReference type="GO" id="GO:0036464">
    <property type="term" value="C:cytoplasmic ribonucleoprotein granule"/>
    <property type="evidence" value="ECO:0007669"/>
    <property type="project" value="UniProtKB-ARBA"/>
</dbReference>
<feature type="compositionally biased region" description="Polar residues" evidence="3">
    <location>
        <begin position="1073"/>
        <end position="1091"/>
    </location>
</feature>
<feature type="region of interest" description="Disordered" evidence="3">
    <location>
        <begin position="746"/>
        <end position="785"/>
    </location>
</feature>
<evidence type="ECO:0000256" key="3">
    <source>
        <dbReference type="SAM" id="MobiDB-lite"/>
    </source>
</evidence>
<reference evidence="4" key="1">
    <citation type="journal article" date="2023" name="G3 (Bethesda)">
        <title>A reference genome for the long-term kleptoplast-retaining sea slug Elysia crispata morphotype clarki.</title>
        <authorList>
            <person name="Eastman K.E."/>
            <person name="Pendleton A.L."/>
            <person name="Shaikh M.A."/>
            <person name="Suttiyut T."/>
            <person name="Ogas R."/>
            <person name="Tomko P."/>
            <person name="Gavelis G."/>
            <person name="Widhalm J.R."/>
            <person name="Wisecaver J.H."/>
        </authorList>
    </citation>
    <scope>NUCLEOTIDE SEQUENCE</scope>
    <source>
        <strain evidence="4">ECLA1</strain>
    </source>
</reference>
<sequence length="1522" mass="167720">MSEKTEVDQEYDDGNASPASLKFPEHQYTRDELYDISKSPASRKRPECLEKKYDCDNGRWDPERWYKAKFVSSREASPLTLLDPKERRRGLPDLELKRRTSVNDSLERVKEKDVIVLSPQRRSFGTGCHVQNPPTYTRQLSIPERDETKADRDRDRERDRERPARKIGSGRLQLEKENSYSSIRDRDRERDRYDDRDVRDRERERDFAWRENRERNDRERERDWDRDLRDRDRDPRDLRDDWDRDRDRDRRYERSDRFRRPNDRDFSERGERQRDREFHNRDRGYDNRHSRRRNFREEEKEPEWFTGGPTSQMDTIELRGFEKESDYEMEDSVSLRPNCQRQDSKKRSTPLSTKPCKDEEEVSETDVKVSQRSSPEEDQQLQQMPDKHTDPPKGATPLNSASEAVTSSHDKSFDIDAFLNSVPIPEVQEGEGKQVSRFSRFFSAKGNNQNEDGTATTENVLVPPGLLEDIRSSPAISSPLNLAGPISGSVYCGEQMHQQDPRILSHNTHPNHQAFIDHQHHLLAQQQQHQQDGVQSHPRQQHMQMMMSMMKLPTSAGDNGSSSDVDGRGKSGGGGPLPASVTALFNAAAASSAGGSNASISSGSSFSTHDASAQLKAMLFGGSNKESAPSSGTASPASLPPGVHHKMKTLAELEADLHQSSPQKPSSPASVSASTTVVGSSGGTVGQEGGSGDMTAFNKLLFMMNAAPETNQNTTNSEPQNTRLGYSMVPSYSQFSTAVLRNKEEQKLLQQQSLQNAQQQQQLMGGPPPPLPQQTHLGQPPPPQAISAASLQQLQLQQSGLPPPGLAQSQAQQRAGKLPFSLTPQAMSTPHSSVPANQQRPHSSSSVDPILSLIQQNPTIVMKPASPGMSVAALVASQQQQAGLAKTARVPSPIMFSQQPPQHLNAPSPIRSSQLSPGSHAAGDGIGVSAPPAGGAHSPVMQRVLSPQELSAHAQAVLQSALIKKQLHDQNERYLKKHPQERAKSPTQITVVKPQPAAQPVIPPNPQPKGSSVNTFTPTSVLRKMHSDKAMVKERQAQESKSDGDMDFMPSMRELGGSQGSSELLGLSSQQQPVSNDVLSSAPGGNSSQQHDLSDISFLDPVNPDLVAMTNHLEQLRLGGGGASAAVLPGTLCQPMSVEEKVGNSYRQTWCPNESDVGNIDLEKQQIQMKLSAIAATPGIISQMLDKSKAAAEARLRPIVRAAEAAEDKPMVPQNHMIQHHQQQQHIQQQLAANNMGGRPVIGSGVNLQQQQQQQHQQHQQVFPPMAGPPPHLPPSVSQHANKHGSGRAIVGTSTTQQQQQGPDMMRMFEHQQHMQQYMQGMVMHPPPMGAPIPFPGPPPVGIPMALPTSGPGGRMPIVPGQMFPPQGRVSLMQQQQQQQQQQQMARANAINAQQRHQQHMYLAMQQQHAQQQQHRAAMGNTMGPLSPRGQTAAGPLSPAALTATIQRVASPHSHANINGPMSIGPGVNGGAQQQPQPGKVDLGSGIQRWFSPDILKTQLPSMPPLPTQGNKVMTVDELERA</sequence>
<feature type="compositionally biased region" description="Low complexity" evidence="3">
    <location>
        <begin position="1251"/>
        <end position="1265"/>
    </location>
</feature>
<feature type="region of interest" description="Disordered" evidence="3">
    <location>
        <begin position="822"/>
        <end position="846"/>
    </location>
</feature>